<keyword evidence="5" id="KW-0378">Hydrolase</keyword>
<evidence type="ECO:0000256" key="5">
    <source>
        <dbReference type="ARBA" id="ARBA00022801"/>
    </source>
</evidence>
<keyword evidence="4" id="KW-0319">Glycerol metabolism</keyword>
<keyword evidence="9" id="KW-1185">Reference proteome</keyword>
<evidence type="ECO:0000256" key="2">
    <source>
        <dbReference type="ARBA" id="ARBA00012247"/>
    </source>
</evidence>
<evidence type="ECO:0000259" key="7">
    <source>
        <dbReference type="PROSITE" id="PS51704"/>
    </source>
</evidence>
<dbReference type="SUPFAM" id="SSF51695">
    <property type="entry name" value="PLC-like phosphodiesterases"/>
    <property type="match status" value="1"/>
</dbReference>
<evidence type="ECO:0000313" key="9">
    <source>
        <dbReference type="Proteomes" id="UP000298714"/>
    </source>
</evidence>
<dbReference type="InterPro" id="IPR017946">
    <property type="entry name" value="PLC-like_Pdiesterase_TIM-brl"/>
</dbReference>
<dbReference type="Pfam" id="PF03009">
    <property type="entry name" value="GDPD"/>
    <property type="match status" value="1"/>
</dbReference>
<protein>
    <recommendedName>
        <fullName evidence="2">glycerophosphodiester phosphodiesterase</fullName>
        <ecNumber evidence="2">3.1.4.46</ecNumber>
    </recommendedName>
</protein>
<evidence type="ECO:0000256" key="3">
    <source>
        <dbReference type="ARBA" id="ARBA00022729"/>
    </source>
</evidence>
<evidence type="ECO:0000256" key="6">
    <source>
        <dbReference type="ARBA" id="ARBA00047512"/>
    </source>
</evidence>
<dbReference type="GO" id="GO:0042597">
    <property type="term" value="C:periplasmic space"/>
    <property type="evidence" value="ECO:0007669"/>
    <property type="project" value="TreeGrafter"/>
</dbReference>
<proteinExistence type="inferred from homology"/>
<evidence type="ECO:0000256" key="4">
    <source>
        <dbReference type="ARBA" id="ARBA00022798"/>
    </source>
</evidence>
<accession>A0A4D7C1P0</accession>
<dbReference type="GO" id="GO:0006071">
    <property type="term" value="P:glycerol metabolic process"/>
    <property type="evidence" value="ECO:0007669"/>
    <property type="project" value="UniProtKB-KW"/>
</dbReference>
<gene>
    <name evidence="8" type="ORF">E6W36_03110</name>
</gene>
<dbReference type="KEGG" id="hgn:E6W36_03110"/>
<dbReference type="EC" id="3.1.4.46" evidence="2"/>
<comment type="similarity">
    <text evidence="1">Belongs to the glycerophosphoryl diester phosphodiesterase family.</text>
</comment>
<reference evidence="9" key="1">
    <citation type="submission" date="2019-04" db="EMBL/GenBank/DDBJ databases">
        <title>Complete genome sequence of Sphingomonas sp. W1-2-3.</title>
        <authorList>
            <person name="Im W.T."/>
        </authorList>
    </citation>
    <scope>NUCLEOTIDE SEQUENCE [LARGE SCALE GENOMIC DNA]</scope>
    <source>
        <strain evidence="9">W1-2-3</strain>
    </source>
</reference>
<dbReference type="InterPro" id="IPR030395">
    <property type="entry name" value="GP_PDE_dom"/>
</dbReference>
<dbReference type="Gene3D" id="3.20.20.190">
    <property type="entry name" value="Phosphatidylinositol (PI) phosphodiesterase"/>
    <property type="match status" value="1"/>
</dbReference>
<dbReference type="Proteomes" id="UP000298714">
    <property type="component" value="Chromosome"/>
</dbReference>
<evidence type="ECO:0000256" key="1">
    <source>
        <dbReference type="ARBA" id="ARBA00007277"/>
    </source>
</evidence>
<dbReference type="EMBL" id="CP039704">
    <property type="protein sequence ID" value="QCI78951.1"/>
    <property type="molecule type" value="Genomic_DNA"/>
</dbReference>
<keyword evidence="3" id="KW-0732">Signal</keyword>
<dbReference type="PANTHER" id="PTHR43620">
    <property type="entry name" value="GLYCEROPHOSPHORYL DIESTER PHOSPHODIESTERASE"/>
    <property type="match status" value="1"/>
</dbReference>
<feature type="domain" description="GP-PDE" evidence="7">
    <location>
        <begin position="22"/>
        <end position="259"/>
    </location>
</feature>
<comment type="catalytic activity">
    <reaction evidence="6">
        <text>a sn-glycero-3-phosphodiester + H2O = an alcohol + sn-glycerol 3-phosphate + H(+)</text>
        <dbReference type="Rhea" id="RHEA:12969"/>
        <dbReference type="ChEBI" id="CHEBI:15377"/>
        <dbReference type="ChEBI" id="CHEBI:15378"/>
        <dbReference type="ChEBI" id="CHEBI:30879"/>
        <dbReference type="ChEBI" id="CHEBI:57597"/>
        <dbReference type="ChEBI" id="CHEBI:83408"/>
        <dbReference type="EC" id="3.1.4.46"/>
    </reaction>
</comment>
<dbReference type="AlphaFoldDB" id="A0A4D7C1P0"/>
<dbReference type="PANTHER" id="PTHR43620:SF7">
    <property type="entry name" value="GLYCEROPHOSPHODIESTER PHOSPHODIESTERASE GDPD5-RELATED"/>
    <property type="match status" value="1"/>
</dbReference>
<dbReference type="PROSITE" id="PS51704">
    <property type="entry name" value="GP_PDE"/>
    <property type="match status" value="1"/>
</dbReference>
<dbReference type="GO" id="GO:0006629">
    <property type="term" value="P:lipid metabolic process"/>
    <property type="evidence" value="ECO:0007669"/>
    <property type="project" value="InterPro"/>
</dbReference>
<name>A0A4D7C1P0_9SPHN</name>
<dbReference type="GO" id="GO:0008889">
    <property type="term" value="F:glycerophosphodiester phosphodiesterase activity"/>
    <property type="evidence" value="ECO:0007669"/>
    <property type="project" value="UniProtKB-EC"/>
</dbReference>
<sequence>MGAGLPVVRRRRQPALGVNAPLLIIAHRGASAERPEHTLASYQLAIEQGADFIEPDLVPTRDGVLVCRHEPLLDETTDVAAHPEFAERRKTANLDGDILTGWFAEDFTLAELKRLRARERIPAIRPDNAAYDGRFEIPTFAQVLALAAAHPPVGVYPETKHPTYFATTGRHWDGAPIAQDISALLVRALADARFTNPDRVYIQSFEVGNLIRLKRDLMPAAGFDLPLIQLFGDTGTGGTPFQAPFDLTLTPADPLVLAP</sequence>
<organism evidence="8 9">
    <name type="scientific">Hankyongella ginsenosidimutans</name>
    <dbReference type="NCBI Taxonomy" id="1763828"/>
    <lineage>
        <taxon>Bacteria</taxon>
        <taxon>Pseudomonadati</taxon>
        <taxon>Pseudomonadota</taxon>
        <taxon>Alphaproteobacteria</taxon>
        <taxon>Sphingomonadales</taxon>
        <taxon>Sphingomonadaceae</taxon>
        <taxon>Hankyongella</taxon>
    </lineage>
</organism>
<evidence type="ECO:0000313" key="8">
    <source>
        <dbReference type="EMBL" id="QCI78951.1"/>
    </source>
</evidence>